<feature type="transmembrane region" description="Helical" evidence="20">
    <location>
        <begin position="147"/>
        <end position="168"/>
    </location>
</feature>
<dbReference type="PROSITE" id="PS50240">
    <property type="entry name" value="TRYPSIN_DOM"/>
    <property type="match status" value="1"/>
</dbReference>
<evidence type="ECO:0000256" key="10">
    <source>
        <dbReference type="ARBA" id="ARBA00022729"/>
    </source>
</evidence>
<dbReference type="Pfam" id="PF00089">
    <property type="entry name" value="Trypsin"/>
    <property type="match status" value="1"/>
</dbReference>
<dbReference type="GO" id="GO:0006891">
    <property type="term" value="P:intra-Golgi vesicle-mediated transport"/>
    <property type="evidence" value="ECO:0007669"/>
    <property type="project" value="UniProtKB-UniRule"/>
</dbReference>
<dbReference type="InterPro" id="IPR009003">
    <property type="entry name" value="Peptidase_S1_PA"/>
</dbReference>
<evidence type="ECO:0000256" key="5">
    <source>
        <dbReference type="ARBA" id="ARBA00011166"/>
    </source>
</evidence>
<evidence type="ECO:0000256" key="19">
    <source>
        <dbReference type="RuleBase" id="RU365075"/>
    </source>
</evidence>
<dbReference type="PANTHER" id="PTHR21506:SF0">
    <property type="entry name" value="CONSERVED OLIGOMERIC GOLGI COMPLEX SUBUNIT 6"/>
    <property type="match status" value="1"/>
</dbReference>
<evidence type="ECO:0000256" key="13">
    <source>
        <dbReference type="ARBA" id="ARBA00023034"/>
    </source>
</evidence>
<dbReference type="GO" id="GO:0006508">
    <property type="term" value="P:proteolysis"/>
    <property type="evidence" value="ECO:0007669"/>
    <property type="project" value="InterPro"/>
</dbReference>
<dbReference type="PRINTS" id="PR00722">
    <property type="entry name" value="CHYMOTRYPSIN"/>
</dbReference>
<keyword evidence="9" id="KW-0399">Innate immunity</keyword>
<keyword evidence="16" id="KW-0325">Glycoprotein</keyword>
<dbReference type="GO" id="GO:0015031">
    <property type="term" value="P:protein transport"/>
    <property type="evidence" value="ECO:0007669"/>
    <property type="project" value="UniProtKB-KW"/>
</dbReference>
<dbReference type="SMART" id="SM01087">
    <property type="entry name" value="COG6"/>
    <property type="match status" value="1"/>
</dbReference>
<evidence type="ECO:0000256" key="9">
    <source>
        <dbReference type="ARBA" id="ARBA00022588"/>
    </source>
</evidence>
<dbReference type="AlphaFoldDB" id="A0A1J1J0C9"/>
<comment type="function">
    <text evidence="1 19">Required for normal Golgi function.</text>
</comment>
<accession>A0A1J1J0C9</accession>
<evidence type="ECO:0000256" key="14">
    <source>
        <dbReference type="ARBA" id="ARBA00023136"/>
    </source>
</evidence>
<keyword evidence="23" id="KW-1185">Reference proteome</keyword>
<keyword evidence="7 19" id="KW-0813">Transport</keyword>
<dbReference type="GO" id="GO:0045087">
    <property type="term" value="P:innate immune response"/>
    <property type="evidence" value="ECO:0007669"/>
    <property type="project" value="UniProtKB-KW"/>
</dbReference>
<dbReference type="STRING" id="568069.A0A1J1J0C9"/>
<dbReference type="PROSITE" id="PS00134">
    <property type="entry name" value="TRYPSIN_HIS"/>
    <property type="match status" value="1"/>
</dbReference>
<feature type="domain" description="Peptidase S1" evidence="21">
    <location>
        <begin position="1001"/>
        <end position="1194"/>
    </location>
</feature>
<evidence type="ECO:0000256" key="3">
    <source>
        <dbReference type="ARBA" id="ARBA00004613"/>
    </source>
</evidence>
<dbReference type="OrthoDB" id="272987at2759"/>
<dbReference type="InterPro" id="IPR001254">
    <property type="entry name" value="Trypsin_dom"/>
</dbReference>
<dbReference type="GO" id="GO:0005576">
    <property type="term" value="C:extracellular region"/>
    <property type="evidence" value="ECO:0007669"/>
    <property type="project" value="UniProtKB-SubCell"/>
</dbReference>
<keyword evidence="8" id="KW-0964">Secreted</keyword>
<organism evidence="22 23">
    <name type="scientific">Clunio marinus</name>
    <dbReference type="NCBI Taxonomy" id="568069"/>
    <lineage>
        <taxon>Eukaryota</taxon>
        <taxon>Metazoa</taxon>
        <taxon>Ecdysozoa</taxon>
        <taxon>Arthropoda</taxon>
        <taxon>Hexapoda</taxon>
        <taxon>Insecta</taxon>
        <taxon>Pterygota</taxon>
        <taxon>Neoptera</taxon>
        <taxon>Endopterygota</taxon>
        <taxon>Diptera</taxon>
        <taxon>Nematocera</taxon>
        <taxon>Chironomoidea</taxon>
        <taxon>Chironomidae</taxon>
        <taxon>Clunio</taxon>
    </lineage>
</organism>
<comment type="similarity">
    <text evidence="4 19">Belongs to the COG6 family.</text>
</comment>
<comment type="subcellular location">
    <subcellularLocation>
        <location evidence="2 19">Golgi apparatus membrane</location>
        <topology evidence="2 19">Peripheral membrane protein</topology>
    </subcellularLocation>
    <subcellularLocation>
        <location evidence="3">Secreted</location>
    </subcellularLocation>
</comment>
<dbReference type="GO" id="GO:0017119">
    <property type="term" value="C:Golgi transport complex"/>
    <property type="evidence" value="ECO:0007669"/>
    <property type="project" value="UniProtKB-UniRule"/>
</dbReference>
<dbReference type="InterPro" id="IPR018114">
    <property type="entry name" value="TRYPSIN_HIS"/>
</dbReference>
<evidence type="ECO:0000256" key="11">
    <source>
        <dbReference type="ARBA" id="ARBA00022859"/>
    </source>
</evidence>
<dbReference type="GO" id="GO:0004252">
    <property type="term" value="F:serine-type endopeptidase activity"/>
    <property type="evidence" value="ECO:0007669"/>
    <property type="project" value="InterPro"/>
</dbReference>
<evidence type="ECO:0000313" key="22">
    <source>
        <dbReference type="EMBL" id="CRL05979.1"/>
    </source>
</evidence>
<dbReference type="SMART" id="SM00020">
    <property type="entry name" value="Tryp_SPc"/>
    <property type="match status" value="1"/>
</dbReference>
<keyword evidence="14 19" id="KW-0472">Membrane</keyword>
<evidence type="ECO:0000259" key="21">
    <source>
        <dbReference type="PROSITE" id="PS50240"/>
    </source>
</evidence>
<evidence type="ECO:0000313" key="23">
    <source>
        <dbReference type="Proteomes" id="UP000183832"/>
    </source>
</evidence>
<protein>
    <recommendedName>
        <fullName evidence="6 19">Conserved oligomeric Golgi complex subunit 6</fullName>
        <shortName evidence="19">COG complex subunit 6</shortName>
    </recommendedName>
    <alternativeName>
        <fullName evidence="18 19">Component of oligomeric Golgi complex 6</fullName>
    </alternativeName>
</protein>
<keyword evidence="11" id="KW-0391">Immunity</keyword>
<keyword evidence="10" id="KW-0732">Signal</keyword>
<feature type="transmembrane region" description="Helical" evidence="20">
    <location>
        <begin position="188"/>
        <end position="209"/>
    </location>
</feature>
<dbReference type="InterPro" id="IPR048368">
    <property type="entry name" value="COG6_N"/>
</dbReference>
<evidence type="ECO:0000256" key="7">
    <source>
        <dbReference type="ARBA" id="ARBA00022448"/>
    </source>
</evidence>
<dbReference type="InterPro" id="IPR043504">
    <property type="entry name" value="Peptidase_S1_PA_chymotrypsin"/>
</dbReference>
<dbReference type="PANTHER" id="PTHR21506">
    <property type="entry name" value="COMPONENT OF OLIGOMERIC GOLGI COMPLEX 6"/>
    <property type="match status" value="1"/>
</dbReference>
<evidence type="ECO:0000256" key="16">
    <source>
        <dbReference type="ARBA" id="ARBA00023180"/>
    </source>
</evidence>
<dbReference type="InterPro" id="IPR001314">
    <property type="entry name" value="Peptidase_S1A"/>
</dbReference>
<evidence type="ECO:0000256" key="18">
    <source>
        <dbReference type="ARBA" id="ARBA00031348"/>
    </source>
</evidence>
<dbReference type="Pfam" id="PF06419">
    <property type="entry name" value="COG6_N"/>
    <property type="match status" value="1"/>
</dbReference>
<evidence type="ECO:0000256" key="2">
    <source>
        <dbReference type="ARBA" id="ARBA00004395"/>
    </source>
</evidence>
<evidence type="ECO:0000256" key="6">
    <source>
        <dbReference type="ARBA" id="ARBA00020973"/>
    </source>
</evidence>
<evidence type="ECO:0000256" key="1">
    <source>
        <dbReference type="ARBA" id="ARBA00003627"/>
    </source>
</evidence>
<dbReference type="SUPFAM" id="SSF50494">
    <property type="entry name" value="Trypsin-like serine proteases"/>
    <property type="match status" value="1"/>
</dbReference>
<dbReference type="InterPro" id="IPR048369">
    <property type="entry name" value="COG6_C"/>
</dbReference>
<gene>
    <name evidence="22" type="ORF">CLUMA_CG018949</name>
</gene>
<keyword evidence="15" id="KW-1015">Disulfide bond</keyword>
<reference evidence="22 23" key="1">
    <citation type="submission" date="2015-04" db="EMBL/GenBank/DDBJ databases">
        <authorList>
            <person name="Syromyatnikov M.Y."/>
            <person name="Popov V.N."/>
        </authorList>
    </citation>
    <scope>NUCLEOTIDE SEQUENCE [LARGE SCALE GENOMIC DNA]</scope>
</reference>
<name>A0A1J1J0C9_9DIPT</name>
<sequence length="1194" mass="135505">MAVLMTYHKLVERDAKNVDIHWKAVSILLLVLAITSSFGVSICLQKITSAYDDRCVLGARLGLMYPLPEEDQSSIFSDSVAENQTESETSVSITKSTAKLNEFFNDSYAMYLDKDDQHYPVSQITKLVEGKVDEQLTVWEEKATCEFAIYMPIAQSCFGIIMTVMFIICGRGGKSDPHSFLPQPWRIVTPSIVFFLVMSVLCIINLVIVEGGMYEFCDNLGEKTPDIHCSVSLNRFAVSAPSDVKLSPGTYHQMLTTFNYVSFTCWLLSLIWMIFRVIFVIDFQLVRITVKTVEYENTDGSKETSRPSSFKVKEVQEEIDVTVHVRMTSAETENVDHVKEKLNKILESRYDNDKEFIDSLKDLSTFFGENTLDSRRNLRSRIEKRSLEINKEFLSSFRAVKEELDCVCREVECMTDSVKKMKDTLEKTQSQTHEIINQTNGLQSQRQKLAIHHEVAVKFLSHFQLSTADHQILYGKTRDEQISNEFFRVLDHVQTIHNECRLLMQNGYETLAVDIMEEMTVHQEAGLERLYRWTQSHCRNIDTTTELTTLVIEAMQRLQNRPVLFKYVLDEYATNRRSMLANLFIEALTIGGNGTKPIEMHVTDPKRYVGDIFAWLHQAIHNERESLMILCRACDKNDVTDIITTALTSISDGVCHTLRVRVDSVLNTVNDTIVFYSIANLIRFYHNIITSMVNGGQLEECLTYVQKTSETFHLNSLTKQVRDILNQPNDQQQTDLAPPPSVRKLLTMLKELLSVANMVEGRQQDIQKIVSCVVDPLLETITEQASHLPAIDMAVYFLNVLYEVIGTLAVYEFIDERMERLNASCDAQIETLTSEQASSIVAHLNLGPIYSILQSQDKKLDVHHLKLCMNKLDSFIECPEMLILPQVNLLQSTKHASTVQKRAFNVIAAIYKQLYDKIHSDDYENPEQLLKFTPEEISFYFAAIILMSFAVEAAKRISERKCEDYKNIIAKFRTHGGLGIAKQTAIRKKSFKCSNDASGLIVGGQKAKLKEFPHMAAIGWVVDDGNLAFRCGGSLISENFVLTAAHCEFDDNGNWPAVVRVGARNLAASSNETNAAEYKIQSFIKHENFSSLNMENDIALIKLQENVKVDKQFVRPACLFSNHRTPKKVTATGWGKTSTHSETSDYLLKVQLQTVSNDDCYNEVGDNIYADEIDDSKICAGGVRNKDTCQGDRI</sequence>
<evidence type="ECO:0000256" key="4">
    <source>
        <dbReference type="ARBA" id="ARBA00011023"/>
    </source>
</evidence>
<proteinExistence type="inferred from homology"/>
<keyword evidence="12 19" id="KW-0653">Protein transport</keyword>
<dbReference type="InterPro" id="IPR010490">
    <property type="entry name" value="COG6"/>
</dbReference>
<dbReference type="FunFam" id="2.40.10.10:FF:000028">
    <property type="entry name" value="Serine protease easter"/>
    <property type="match status" value="1"/>
</dbReference>
<feature type="transmembrane region" description="Helical" evidence="20">
    <location>
        <begin position="20"/>
        <end position="44"/>
    </location>
</feature>
<feature type="transmembrane region" description="Helical" evidence="20">
    <location>
        <begin position="260"/>
        <end position="281"/>
    </location>
</feature>
<evidence type="ECO:0000256" key="17">
    <source>
        <dbReference type="ARBA" id="ARBA00024195"/>
    </source>
</evidence>
<comment type="subunit">
    <text evidence="5">Component of the conserved oligomeric Golgi complex which is composed of eight different subunits and is required for normal Golgi morphology and localization.</text>
</comment>
<evidence type="ECO:0000256" key="8">
    <source>
        <dbReference type="ARBA" id="ARBA00022525"/>
    </source>
</evidence>
<dbReference type="Pfam" id="PF20653">
    <property type="entry name" value="COG6_C"/>
    <property type="match status" value="1"/>
</dbReference>
<dbReference type="EMBL" id="CVRI01000066">
    <property type="protein sequence ID" value="CRL05979.1"/>
    <property type="molecule type" value="Genomic_DNA"/>
</dbReference>
<evidence type="ECO:0000256" key="12">
    <source>
        <dbReference type="ARBA" id="ARBA00022927"/>
    </source>
</evidence>
<keyword evidence="20" id="KW-0812">Transmembrane</keyword>
<dbReference type="GO" id="GO:0000139">
    <property type="term" value="C:Golgi membrane"/>
    <property type="evidence" value="ECO:0007669"/>
    <property type="project" value="UniProtKB-SubCell"/>
</dbReference>
<dbReference type="Gene3D" id="2.40.10.10">
    <property type="entry name" value="Trypsin-like serine proteases"/>
    <property type="match status" value="1"/>
</dbReference>
<evidence type="ECO:0000256" key="15">
    <source>
        <dbReference type="ARBA" id="ARBA00023157"/>
    </source>
</evidence>
<keyword evidence="13 19" id="KW-0333">Golgi apparatus</keyword>
<comment type="similarity">
    <text evidence="17">Belongs to the peptidase S1 family. CLIP subfamily.</text>
</comment>
<keyword evidence="20" id="KW-1133">Transmembrane helix</keyword>
<dbReference type="Proteomes" id="UP000183832">
    <property type="component" value="Unassembled WGS sequence"/>
</dbReference>
<evidence type="ECO:0000256" key="20">
    <source>
        <dbReference type="SAM" id="Phobius"/>
    </source>
</evidence>
<dbReference type="CDD" id="cd00190">
    <property type="entry name" value="Tryp_SPc"/>
    <property type="match status" value="1"/>
</dbReference>